<protein>
    <submittedName>
        <fullName evidence="1">Uncharacterized protein</fullName>
    </submittedName>
</protein>
<organism evidence="1">
    <name type="scientific">Ignisphaera aggregans</name>
    <dbReference type="NCBI Taxonomy" id="334771"/>
    <lineage>
        <taxon>Archaea</taxon>
        <taxon>Thermoproteota</taxon>
        <taxon>Thermoprotei</taxon>
        <taxon>Desulfurococcales</taxon>
        <taxon>Desulfurococcaceae</taxon>
        <taxon>Ignisphaera</taxon>
    </lineage>
</organism>
<name>A0A7C4CZX6_9CREN</name>
<comment type="caution">
    <text evidence="1">The sequence shown here is derived from an EMBL/GenBank/DDBJ whole genome shotgun (WGS) entry which is preliminary data.</text>
</comment>
<proteinExistence type="predicted"/>
<gene>
    <name evidence="1" type="ORF">ENU31_00250</name>
</gene>
<dbReference type="AlphaFoldDB" id="A0A7C4CZX6"/>
<accession>A0A7C4CZX6</accession>
<evidence type="ECO:0000313" key="1">
    <source>
        <dbReference type="EMBL" id="HGM06827.1"/>
    </source>
</evidence>
<sequence>MFVALEDLAICVYSLCEDSFSSIKEYIDCIPESLYTLHNIADIVGIKIRFSTVSALREYVKPITSLREQDIEQILIHMRNIVKGGNIIQSSKSILKILLGREIDIDRNEQDIMEITLSALYASLINTIEVPQTYTTFIEQQTIETISSTATTIT</sequence>
<reference evidence="1" key="1">
    <citation type="journal article" date="2020" name="mSystems">
        <title>Genome- and Community-Level Interaction Insights into Carbon Utilization and Element Cycling Functions of Hydrothermarchaeota in Hydrothermal Sediment.</title>
        <authorList>
            <person name="Zhou Z."/>
            <person name="Liu Y."/>
            <person name="Xu W."/>
            <person name="Pan J."/>
            <person name="Luo Z.H."/>
            <person name="Li M."/>
        </authorList>
    </citation>
    <scope>NUCLEOTIDE SEQUENCE [LARGE SCALE GENOMIC DNA]</scope>
    <source>
        <strain evidence="1">SpSt-658</strain>
    </source>
</reference>
<dbReference type="EMBL" id="DTCA01000010">
    <property type="protein sequence ID" value="HGM06827.1"/>
    <property type="molecule type" value="Genomic_DNA"/>
</dbReference>